<dbReference type="EMBL" id="JOJR01001043">
    <property type="protein sequence ID" value="RCN32710.1"/>
    <property type="molecule type" value="Genomic_DNA"/>
</dbReference>
<comment type="caution">
    <text evidence="9">The sequence shown here is derived from an EMBL/GenBank/DDBJ whole genome shotgun (WGS) entry which is preliminary data.</text>
</comment>
<reference evidence="9 10" key="1">
    <citation type="submission" date="2014-10" db="EMBL/GenBank/DDBJ databases">
        <title>Draft genome of the hookworm Ancylostoma caninum.</title>
        <authorList>
            <person name="Mitreva M."/>
        </authorList>
    </citation>
    <scope>NUCLEOTIDE SEQUENCE [LARGE SCALE GENOMIC DNA]</scope>
    <source>
        <strain evidence="9 10">Baltimore</strain>
    </source>
</reference>
<dbReference type="AlphaFoldDB" id="A0A368FPE7"/>
<feature type="domain" description="Amino acid transporter transmembrane" evidence="8">
    <location>
        <begin position="11"/>
        <end position="467"/>
    </location>
</feature>
<evidence type="ECO:0000256" key="5">
    <source>
        <dbReference type="ARBA" id="ARBA00023180"/>
    </source>
</evidence>
<accession>A0A368FPE7</accession>
<dbReference type="PANTHER" id="PTHR16189:SF0">
    <property type="entry name" value="TRANSMEMBRANE PROTEIN 104"/>
    <property type="match status" value="1"/>
</dbReference>
<dbReference type="PANTHER" id="PTHR16189">
    <property type="entry name" value="TRANSMEMBRANE PROTEIN 104-RELATED"/>
    <property type="match status" value="1"/>
</dbReference>
<evidence type="ECO:0000313" key="9">
    <source>
        <dbReference type="EMBL" id="RCN32710.1"/>
    </source>
</evidence>
<keyword evidence="5" id="KW-0325">Glycoprotein</keyword>
<evidence type="ECO:0000259" key="8">
    <source>
        <dbReference type="Pfam" id="PF01490"/>
    </source>
</evidence>
<evidence type="ECO:0000256" key="6">
    <source>
        <dbReference type="ARBA" id="ARBA00038166"/>
    </source>
</evidence>
<dbReference type="GO" id="GO:0016020">
    <property type="term" value="C:membrane"/>
    <property type="evidence" value="ECO:0007669"/>
    <property type="project" value="UniProtKB-SubCell"/>
</dbReference>
<comment type="subcellular location">
    <subcellularLocation>
        <location evidence="1">Membrane</location>
        <topology evidence="1">Multi-pass membrane protein</topology>
    </subcellularLocation>
</comment>
<feature type="transmembrane region" description="Helical" evidence="7">
    <location>
        <begin position="242"/>
        <end position="259"/>
    </location>
</feature>
<evidence type="ECO:0000313" key="10">
    <source>
        <dbReference type="Proteomes" id="UP000252519"/>
    </source>
</evidence>
<protein>
    <submittedName>
        <fullName evidence="9">Transmembrane amino acid transporter protein</fullName>
    </submittedName>
</protein>
<keyword evidence="10" id="KW-1185">Reference proteome</keyword>
<dbReference type="Proteomes" id="UP000252519">
    <property type="component" value="Unassembled WGS sequence"/>
</dbReference>
<dbReference type="OrthoDB" id="294541at2759"/>
<dbReference type="Pfam" id="PF01490">
    <property type="entry name" value="Aa_trans"/>
    <property type="match status" value="1"/>
</dbReference>
<feature type="transmembrane region" description="Helical" evidence="7">
    <location>
        <begin position="280"/>
        <end position="301"/>
    </location>
</feature>
<feature type="transmembrane region" description="Helical" evidence="7">
    <location>
        <begin position="321"/>
        <end position="343"/>
    </location>
</feature>
<feature type="transmembrane region" description="Helical" evidence="7">
    <location>
        <begin position="179"/>
        <end position="199"/>
    </location>
</feature>
<feature type="transmembrane region" description="Helical" evidence="7">
    <location>
        <begin position="115"/>
        <end position="139"/>
    </location>
</feature>
<evidence type="ECO:0000256" key="1">
    <source>
        <dbReference type="ARBA" id="ARBA00004141"/>
    </source>
</evidence>
<keyword evidence="3 7" id="KW-1133">Transmembrane helix</keyword>
<evidence type="ECO:0000256" key="7">
    <source>
        <dbReference type="SAM" id="Phobius"/>
    </source>
</evidence>
<proteinExistence type="inferred from homology"/>
<evidence type="ECO:0000256" key="4">
    <source>
        <dbReference type="ARBA" id="ARBA00023136"/>
    </source>
</evidence>
<feature type="transmembrane region" description="Helical" evidence="7">
    <location>
        <begin position="396"/>
        <end position="420"/>
    </location>
</feature>
<feature type="transmembrane region" description="Helical" evidence="7">
    <location>
        <begin position="426"/>
        <end position="449"/>
    </location>
</feature>
<feature type="transmembrane region" description="Helical" evidence="7">
    <location>
        <begin position="475"/>
        <end position="497"/>
    </location>
</feature>
<feature type="transmembrane region" description="Helical" evidence="7">
    <location>
        <begin position="16"/>
        <end position="36"/>
    </location>
</feature>
<name>A0A368FPE7_ANCCA</name>
<dbReference type="InterPro" id="IPR013057">
    <property type="entry name" value="AA_transpt_TM"/>
</dbReference>
<keyword evidence="4 7" id="KW-0472">Membrane</keyword>
<keyword evidence="2 7" id="KW-0812">Transmembrane</keyword>
<evidence type="ECO:0000256" key="3">
    <source>
        <dbReference type="ARBA" id="ARBA00022989"/>
    </source>
</evidence>
<feature type="transmembrane region" description="Helical" evidence="7">
    <location>
        <begin position="42"/>
        <end position="68"/>
    </location>
</feature>
<comment type="similarity">
    <text evidence="6">Belongs to the TMEM104 family.</text>
</comment>
<evidence type="ECO:0000256" key="2">
    <source>
        <dbReference type="ARBA" id="ARBA00022692"/>
    </source>
</evidence>
<sequence>MPAVNDQSTQYSPTMGLLYIFNLIVGTGALALPKAFQTAGYALSILVLLISCSVSYIAATFVVESLSVGNAVHVRKRRQEVEPASEFDDVVITESGPSSFEINEKIEVSQMALMFLGRGGVIFSYLALDIYLFGDLAIYSTTVSKSMMNMICATVNTSTVLSADPCRESWPLIFDRFTVYRLCVILFVMVCTPMVIIGITKTKYLQLATTLSRWSAFTLMILLASAQMMANGAATIPPAANIHGFGSLFGVAVYAFMCHHSIPSLVTPMSSKSGVFGKLFCVYLLVLCFYFTLSLTGSFAFAHVQDVYTLNFLHDDYTSVFYFFCDHFLALFPVFTLTTNYPIVGITLINNVRVLWDLVAPAAESVASEQESLLEDEEEHDTRTRRANRPLEASKAGLVLVSDVVIPVLVIGLPTIISLLTDDVLMLATITGSYPGVGVQFLIPCLLVMRARTYAKGVLNFPVPKKFASPFQSKYWPYAIFLWAAFAIAMATVNTLGVRF</sequence>
<gene>
    <name evidence="9" type="ORF">ANCCAN_21478</name>
</gene>
<organism evidence="9 10">
    <name type="scientific">Ancylostoma caninum</name>
    <name type="common">Dog hookworm</name>
    <dbReference type="NCBI Taxonomy" id="29170"/>
    <lineage>
        <taxon>Eukaryota</taxon>
        <taxon>Metazoa</taxon>
        <taxon>Ecdysozoa</taxon>
        <taxon>Nematoda</taxon>
        <taxon>Chromadorea</taxon>
        <taxon>Rhabditida</taxon>
        <taxon>Rhabditina</taxon>
        <taxon>Rhabditomorpha</taxon>
        <taxon>Strongyloidea</taxon>
        <taxon>Ancylostomatidae</taxon>
        <taxon>Ancylostomatinae</taxon>
        <taxon>Ancylostoma</taxon>
    </lineage>
</organism>
<feature type="transmembrane region" description="Helical" evidence="7">
    <location>
        <begin position="211"/>
        <end position="230"/>
    </location>
</feature>